<comment type="caution">
    <text evidence="2">The sequence shown here is derived from an EMBL/GenBank/DDBJ whole genome shotgun (WGS) entry which is preliminary data.</text>
</comment>
<proteinExistence type="predicted"/>
<feature type="non-terminal residue" evidence="2">
    <location>
        <position position="154"/>
    </location>
</feature>
<gene>
    <name evidence="2" type="ORF">HK099_002310</name>
</gene>
<feature type="compositionally biased region" description="Basic and acidic residues" evidence="1">
    <location>
        <begin position="14"/>
        <end position="23"/>
    </location>
</feature>
<reference evidence="2" key="1">
    <citation type="submission" date="2020-05" db="EMBL/GenBank/DDBJ databases">
        <title>Phylogenomic resolution of chytrid fungi.</title>
        <authorList>
            <person name="Stajich J.E."/>
            <person name="Amses K."/>
            <person name="Simmons R."/>
            <person name="Seto K."/>
            <person name="Myers J."/>
            <person name="Bonds A."/>
            <person name="Quandt C.A."/>
            <person name="Barry K."/>
            <person name="Liu P."/>
            <person name="Grigoriev I."/>
            <person name="Longcore J.E."/>
            <person name="James T.Y."/>
        </authorList>
    </citation>
    <scope>NUCLEOTIDE SEQUENCE</scope>
    <source>
        <strain evidence="2">JEL0476</strain>
    </source>
</reference>
<evidence type="ECO:0000256" key="1">
    <source>
        <dbReference type="SAM" id="MobiDB-lite"/>
    </source>
</evidence>
<evidence type="ECO:0000313" key="3">
    <source>
        <dbReference type="Proteomes" id="UP001211065"/>
    </source>
</evidence>
<dbReference type="EMBL" id="JADGJW010001751">
    <property type="protein sequence ID" value="KAJ3201289.1"/>
    <property type="molecule type" value="Genomic_DNA"/>
</dbReference>
<dbReference type="Proteomes" id="UP001211065">
    <property type="component" value="Unassembled WGS sequence"/>
</dbReference>
<evidence type="ECO:0000313" key="2">
    <source>
        <dbReference type="EMBL" id="KAJ3201289.1"/>
    </source>
</evidence>
<accession>A0AAD5TV24</accession>
<protein>
    <submittedName>
        <fullName evidence="2">Uncharacterized protein</fullName>
    </submittedName>
</protein>
<feature type="region of interest" description="Disordered" evidence="1">
    <location>
        <begin position="1"/>
        <end position="23"/>
    </location>
</feature>
<name>A0AAD5TV24_9FUNG</name>
<organism evidence="2 3">
    <name type="scientific">Clydaea vesicula</name>
    <dbReference type="NCBI Taxonomy" id="447962"/>
    <lineage>
        <taxon>Eukaryota</taxon>
        <taxon>Fungi</taxon>
        <taxon>Fungi incertae sedis</taxon>
        <taxon>Chytridiomycota</taxon>
        <taxon>Chytridiomycota incertae sedis</taxon>
        <taxon>Chytridiomycetes</taxon>
        <taxon>Lobulomycetales</taxon>
        <taxon>Lobulomycetaceae</taxon>
        <taxon>Clydaea</taxon>
    </lineage>
</organism>
<keyword evidence="3" id="KW-1185">Reference proteome</keyword>
<sequence>MEVETKKLRRRRSKLGEKLGETESAERYRCNSLNNKISDDGEDSNIKGSDAATAGNLRCEMNAVKGCISELKDNTVDGCMNELKQDTLKGSMNELKQNTVNKERLEASILEVLKTYYLLRLEGELYDGCGYSAQGTTCIGAFKFDSTSNDIKND</sequence>
<dbReference type="AlphaFoldDB" id="A0AAD5TV24"/>